<keyword evidence="1" id="KW-1133">Transmembrane helix</keyword>
<feature type="transmembrane region" description="Helical" evidence="1">
    <location>
        <begin position="120"/>
        <end position="142"/>
    </location>
</feature>
<dbReference type="AlphaFoldDB" id="A0A7W7CT42"/>
<organism evidence="2 3">
    <name type="scientific">Paractinoplanes abujensis</name>
    <dbReference type="NCBI Taxonomy" id="882441"/>
    <lineage>
        <taxon>Bacteria</taxon>
        <taxon>Bacillati</taxon>
        <taxon>Actinomycetota</taxon>
        <taxon>Actinomycetes</taxon>
        <taxon>Micromonosporales</taxon>
        <taxon>Micromonosporaceae</taxon>
        <taxon>Paractinoplanes</taxon>
    </lineage>
</organism>
<accession>A0A7W7CT42</accession>
<protein>
    <submittedName>
        <fullName evidence="2">Uncharacterized membrane protein YoaK (UPF0700 family)</fullName>
    </submittedName>
</protein>
<name>A0A7W7CT42_9ACTN</name>
<proteinExistence type="predicted"/>
<evidence type="ECO:0000256" key="1">
    <source>
        <dbReference type="SAM" id="Phobius"/>
    </source>
</evidence>
<keyword evidence="1" id="KW-0472">Membrane</keyword>
<evidence type="ECO:0000313" key="3">
    <source>
        <dbReference type="Proteomes" id="UP000542742"/>
    </source>
</evidence>
<dbReference type="EMBL" id="JACHMF010000001">
    <property type="protein sequence ID" value="MBB4694231.1"/>
    <property type="molecule type" value="Genomic_DNA"/>
</dbReference>
<feature type="transmembrane region" description="Helical" evidence="1">
    <location>
        <begin position="67"/>
        <end position="86"/>
    </location>
</feature>
<feature type="transmembrane region" description="Helical" evidence="1">
    <location>
        <begin position="38"/>
        <end position="61"/>
    </location>
</feature>
<evidence type="ECO:0000313" key="2">
    <source>
        <dbReference type="EMBL" id="MBB4694231.1"/>
    </source>
</evidence>
<reference evidence="2 3" key="1">
    <citation type="submission" date="2020-08" db="EMBL/GenBank/DDBJ databases">
        <title>Sequencing the genomes of 1000 actinobacteria strains.</title>
        <authorList>
            <person name="Klenk H.-P."/>
        </authorList>
    </citation>
    <scope>NUCLEOTIDE SEQUENCE [LARGE SCALE GENOMIC DNA]</scope>
    <source>
        <strain evidence="2 3">DSM 45518</strain>
    </source>
</reference>
<sequence>MGDNGARQGIRELVQVAMMWLGFGEPEESAAPARTGAAFLLVQTVAAIVLAIAAGVIYAAVKEDAVPATWPLPYLLLVLPLAIAVARRPGAAPLPLAAALPAGALTAAAALALLPGSGFWAWFTALAAAALTAGAAFGAVAARRTRVSA</sequence>
<dbReference type="Proteomes" id="UP000542742">
    <property type="component" value="Unassembled WGS sequence"/>
</dbReference>
<dbReference type="RefSeq" id="WP_184952743.1">
    <property type="nucleotide sequence ID" value="NZ_BOMC01000039.1"/>
</dbReference>
<keyword evidence="3" id="KW-1185">Reference proteome</keyword>
<feature type="transmembrane region" description="Helical" evidence="1">
    <location>
        <begin position="93"/>
        <end position="114"/>
    </location>
</feature>
<keyword evidence="1" id="KW-0812">Transmembrane</keyword>
<gene>
    <name evidence="2" type="ORF">BKA14_004379</name>
</gene>
<comment type="caution">
    <text evidence="2">The sequence shown here is derived from an EMBL/GenBank/DDBJ whole genome shotgun (WGS) entry which is preliminary data.</text>
</comment>